<dbReference type="Proteomes" id="UP000244905">
    <property type="component" value="Unassembled WGS sequence"/>
</dbReference>
<evidence type="ECO:0000256" key="1">
    <source>
        <dbReference type="ARBA" id="ARBA00004370"/>
    </source>
</evidence>
<dbReference type="RefSeq" id="WP_107031112.1">
    <property type="nucleotide sequence ID" value="NZ_CAPEJN010000009.1"/>
</dbReference>
<evidence type="ECO:0000256" key="2">
    <source>
        <dbReference type="ARBA" id="ARBA00023136"/>
    </source>
</evidence>
<dbReference type="GO" id="GO:0016020">
    <property type="term" value="C:membrane"/>
    <property type="evidence" value="ECO:0007669"/>
    <property type="project" value="UniProtKB-SubCell"/>
</dbReference>
<evidence type="ECO:0000313" key="6">
    <source>
        <dbReference type="Proteomes" id="UP000244905"/>
    </source>
</evidence>
<name>A0A2V1ITY6_9BACT</name>
<feature type="domain" description="POTRA" evidence="4">
    <location>
        <begin position="31"/>
        <end position="109"/>
    </location>
</feature>
<dbReference type="AlphaFoldDB" id="A0A2V1ITY6"/>
<comment type="caution">
    <text evidence="5">The sequence shown here is derived from an EMBL/GenBank/DDBJ whole genome shotgun (WGS) entry which is preliminary data.</text>
</comment>
<reference evidence="6" key="1">
    <citation type="submission" date="2018-02" db="EMBL/GenBank/DDBJ databases">
        <authorList>
            <person name="Clavel T."/>
            <person name="Strowig T."/>
        </authorList>
    </citation>
    <scope>NUCLEOTIDE SEQUENCE [LARGE SCALE GENOMIC DNA]</scope>
    <source>
        <strain evidence="6">DSM 103720</strain>
    </source>
</reference>
<evidence type="ECO:0000256" key="3">
    <source>
        <dbReference type="SAM" id="MobiDB-lite"/>
    </source>
</evidence>
<dbReference type="EMBL" id="PUEC01000002">
    <property type="protein sequence ID" value="PWB04188.1"/>
    <property type="molecule type" value="Genomic_DNA"/>
</dbReference>
<dbReference type="InterPro" id="IPR034746">
    <property type="entry name" value="POTRA"/>
</dbReference>
<protein>
    <recommendedName>
        <fullName evidence="4">POTRA domain-containing protein</fullName>
    </recommendedName>
</protein>
<keyword evidence="6" id="KW-1185">Reference proteome</keyword>
<gene>
    <name evidence="5" type="ORF">C5O23_01120</name>
</gene>
<proteinExistence type="predicted"/>
<accession>A0A2V1ITY6</accession>
<comment type="subcellular location">
    <subcellularLocation>
        <location evidence="1">Membrane</location>
    </subcellularLocation>
</comment>
<dbReference type="GeneID" id="82524950"/>
<evidence type="ECO:0000313" key="5">
    <source>
        <dbReference type="EMBL" id="PWB04188.1"/>
    </source>
</evidence>
<organism evidence="5 6">
    <name type="scientific">Duncaniella muris</name>
    <dbReference type="NCBI Taxonomy" id="2094150"/>
    <lineage>
        <taxon>Bacteria</taxon>
        <taxon>Pseudomonadati</taxon>
        <taxon>Bacteroidota</taxon>
        <taxon>Bacteroidia</taxon>
        <taxon>Bacteroidales</taxon>
        <taxon>Muribaculaceae</taxon>
        <taxon>Duncaniella</taxon>
    </lineage>
</organism>
<evidence type="ECO:0000259" key="4">
    <source>
        <dbReference type="PROSITE" id="PS51779"/>
    </source>
</evidence>
<feature type="compositionally biased region" description="Low complexity" evidence="3">
    <location>
        <begin position="291"/>
        <end position="309"/>
    </location>
</feature>
<keyword evidence="2" id="KW-0472">Membrane</keyword>
<dbReference type="PROSITE" id="PS51779">
    <property type="entry name" value="POTRA"/>
    <property type="match status" value="1"/>
</dbReference>
<sequence>MSRYLTIIFSLLLVAYLVIALTVTATEADTEPCRGMEITIAGADGNQRFVTPAELSRELDSLPDKAVGLALGNINTQQIRRRLLEMDKIEDAEVVRYTDGSIRIKVTPIIPVARVFDDEESYYINRAGKRVKADARFHKDVPVIEGHFNPSDTVFTPESLLPLLNYISGDSVWNSYISMIKVKSPTDIILVPVICEHVINFGTPSHFDDKFSRLKKFYSKVLPLQGWEKYDTISLKWNGQLVATKRRKAPQKMETVQYDDDESVDTGTMLAGDDVAPGQTIPGMKAHSEKPIPAARKSAPAAAAPKTAADNQQTQNKIN</sequence>
<feature type="region of interest" description="Disordered" evidence="3">
    <location>
        <begin position="252"/>
        <end position="319"/>
    </location>
</feature>
<feature type="compositionally biased region" description="Polar residues" evidence="3">
    <location>
        <begin position="310"/>
        <end position="319"/>
    </location>
</feature>